<dbReference type="PANTHER" id="PTHR30265">
    <property type="entry name" value="RHO-INTERACTING TRANSCRIPTION TERMINATION FACTOR NUSG"/>
    <property type="match status" value="1"/>
</dbReference>
<accession>A0A523TFL0</accession>
<dbReference type="InterPro" id="IPR008991">
    <property type="entry name" value="Translation_prot_SH3-like_sf"/>
</dbReference>
<evidence type="ECO:0000256" key="7">
    <source>
        <dbReference type="RuleBase" id="RU000538"/>
    </source>
</evidence>
<dbReference type="GO" id="GO:0031564">
    <property type="term" value="P:transcription antitermination"/>
    <property type="evidence" value="ECO:0007669"/>
    <property type="project" value="UniProtKB-UniRule"/>
</dbReference>
<keyword evidence="4 5" id="KW-0804">Transcription</keyword>
<dbReference type="InterPro" id="IPR001062">
    <property type="entry name" value="Transcrpt_antiterm_NusG"/>
</dbReference>
<protein>
    <recommendedName>
        <fullName evidence="5 6">Transcription termination/antitermination protein NusG</fullName>
    </recommendedName>
</protein>
<dbReference type="GO" id="GO:0005829">
    <property type="term" value="C:cytosol"/>
    <property type="evidence" value="ECO:0007669"/>
    <property type="project" value="UniProtKB-ARBA"/>
</dbReference>
<name>A0A523TFL0_UNCAE</name>
<dbReference type="CDD" id="cd09891">
    <property type="entry name" value="NGN_Bact_1"/>
    <property type="match status" value="1"/>
</dbReference>
<dbReference type="GO" id="GO:0006353">
    <property type="term" value="P:DNA-templated transcription termination"/>
    <property type="evidence" value="ECO:0007669"/>
    <property type="project" value="UniProtKB-UniRule"/>
</dbReference>
<evidence type="ECO:0000256" key="4">
    <source>
        <dbReference type="ARBA" id="ARBA00023163"/>
    </source>
</evidence>
<dbReference type="InterPro" id="IPR043425">
    <property type="entry name" value="NusG-like"/>
</dbReference>
<dbReference type="InterPro" id="IPR047050">
    <property type="entry name" value="NGN"/>
</dbReference>
<dbReference type="GO" id="GO:0006354">
    <property type="term" value="P:DNA-templated transcription elongation"/>
    <property type="evidence" value="ECO:0007669"/>
    <property type="project" value="UniProtKB-UniRule"/>
</dbReference>
<dbReference type="SUPFAM" id="SSF50104">
    <property type="entry name" value="Translation proteins SH3-like domain"/>
    <property type="match status" value="1"/>
</dbReference>
<comment type="function">
    <text evidence="5 7">Participates in transcription elongation, termination and antitermination.</text>
</comment>
<dbReference type="PRINTS" id="PR00338">
    <property type="entry name" value="NUSGTNSCPFCT"/>
</dbReference>
<evidence type="ECO:0000313" key="10">
    <source>
        <dbReference type="EMBL" id="TET29110.1"/>
    </source>
</evidence>
<dbReference type="Gene3D" id="2.30.30.30">
    <property type="match status" value="1"/>
</dbReference>
<dbReference type="SUPFAM" id="SSF82679">
    <property type="entry name" value="N-utilization substance G protein NusG, N-terminal domain"/>
    <property type="match status" value="1"/>
</dbReference>
<dbReference type="CDD" id="cd06091">
    <property type="entry name" value="KOW_NusG"/>
    <property type="match status" value="1"/>
</dbReference>
<keyword evidence="3 5" id="KW-0805">Transcription regulation</keyword>
<gene>
    <name evidence="5 10" type="primary">nusG</name>
    <name evidence="10" type="ORF">E3J68_02365</name>
</gene>
<evidence type="ECO:0000256" key="2">
    <source>
        <dbReference type="ARBA" id="ARBA00022814"/>
    </source>
</evidence>
<feature type="domain" description="KOW" evidence="9">
    <location>
        <begin position="123"/>
        <end position="150"/>
    </location>
</feature>
<evidence type="ECO:0000256" key="3">
    <source>
        <dbReference type="ARBA" id="ARBA00023015"/>
    </source>
</evidence>
<dbReference type="InterPro" id="IPR005824">
    <property type="entry name" value="KOW"/>
</dbReference>
<dbReference type="SMART" id="SM00738">
    <property type="entry name" value="NGN"/>
    <property type="match status" value="1"/>
</dbReference>
<organism evidence="10 11">
    <name type="scientific">Aerophobetes bacterium</name>
    <dbReference type="NCBI Taxonomy" id="2030807"/>
    <lineage>
        <taxon>Bacteria</taxon>
        <taxon>Candidatus Aerophobota</taxon>
    </lineage>
</organism>
<dbReference type="GO" id="GO:0032784">
    <property type="term" value="P:regulation of DNA-templated transcription elongation"/>
    <property type="evidence" value="ECO:0007669"/>
    <property type="project" value="InterPro"/>
</dbReference>
<keyword evidence="2 5" id="KW-0889">Transcription antitermination</keyword>
<dbReference type="PANTHER" id="PTHR30265:SF2">
    <property type="entry name" value="TRANSCRIPTION TERMINATION_ANTITERMINATION PROTEIN NUSG"/>
    <property type="match status" value="1"/>
</dbReference>
<dbReference type="Pfam" id="PF02357">
    <property type="entry name" value="NusG"/>
    <property type="match status" value="1"/>
</dbReference>
<dbReference type="Gene3D" id="3.30.70.940">
    <property type="entry name" value="NusG, N-terminal domain"/>
    <property type="match status" value="1"/>
</dbReference>
<dbReference type="InterPro" id="IPR006645">
    <property type="entry name" value="NGN-like_dom"/>
</dbReference>
<feature type="domain" description="NusG-like N-terminal" evidence="8">
    <location>
        <begin position="3"/>
        <end position="111"/>
    </location>
</feature>
<evidence type="ECO:0000256" key="6">
    <source>
        <dbReference type="NCBIfam" id="TIGR00922"/>
    </source>
</evidence>
<evidence type="ECO:0000256" key="1">
    <source>
        <dbReference type="ARBA" id="ARBA00022472"/>
    </source>
</evidence>
<evidence type="ECO:0000313" key="11">
    <source>
        <dbReference type="Proteomes" id="UP000316517"/>
    </source>
</evidence>
<dbReference type="InterPro" id="IPR036735">
    <property type="entry name" value="NGN_dom_sf"/>
</dbReference>
<dbReference type="FunFam" id="2.30.30.30:FF:000002">
    <property type="entry name" value="Transcription termination/antitermination factor NusG"/>
    <property type="match status" value="1"/>
</dbReference>
<dbReference type="Pfam" id="PF00467">
    <property type="entry name" value="KOW"/>
    <property type="match status" value="1"/>
</dbReference>
<proteinExistence type="inferred from homology"/>
<comment type="caution">
    <text evidence="10">The sequence shown here is derived from an EMBL/GenBank/DDBJ whole genome shotgun (WGS) entry which is preliminary data.</text>
</comment>
<dbReference type="EMBL" id="SOJT01000096">
    <property type="protein sequence ID" value="TET29110.1"/>
    <property type="molecule type" value="Genomic_DNA"/>
</dbReference>
<comment type="similarity">
    <text evidence="5 7">Belongs to the NusG family.</text>
</comment>
<dbReference type="SMART" id="SM00739">
    <property type="entry name" value="KOW"/>
    <property type="match status" value="1"/>
</dbReference>
<sequence length="177" mass="20355">MGEKKWYALHTYAGQEDRVKTNLEQRVESFGIKDKVSRILIPKEKIAEVKNGKRRIYRRKFFPGYMLIEAELTDESKFVISNTPGVSGFVGPMNQPVPLDEKEVTNVEYRMGLLEKEPKPGILFELGETIRIAQGPFASFQGEIIEVNPHQQRLKVLVSIFSRETPVEIEYVNVEKL</sequence>
<dbReference type="Proteomes" id="UP000316517">
    <property type="component" value="Unassembled WGS sequence"/>
</dbReference>
<dbReference type="HAMAP" id="MF_00948">
    <property type="entry name" value="NusG"/>
    <property type="match status" value="1"/>
</dbReference>
<evidence type="ECO:0000259" key="9">
    <source>
        <dbReference type="SMART" id="SM00739"/>
    </source>
</evidence>
<evidence type="ECO:0000256" key="5">
    <source>
        <dbReference type="HAMAP-Rule" id="MF_00948"/>
    </source>
</evidence>
<reference evidence="10 11" key="1">
    <citation type="submission" date="2019-03" db="EMBL/GenBank/DDBJ databases">
        <title>Metabolic potential of uncultured bacteria and archaea associated with petroleum seepage in deep-sea sediments.</title>
        <authorList>
            <person name="Dong X."/>
            <person name="Hubert C."/>
        </authorList>
    </citation>
    <scope>NUCLEOTIDE SEQUENCE [LARGE SCALE GENOMIC DNA]</scope>
    <source>
        <strain evidence="10">E44_bin3</strain>
    </source>
</reference>
<dbReference type="NCBIfam" id="TIGR00922">
    <property type="entry name" value="nusG"/>
    <property type="match status" value="1"/>
</dbReference>
<dbReference type="InterPro" id="IPR014722">
    <property type="entry name" value="Rib_uL2_dom2"/>
</dbReference>
<dbReference type="AlphaFoldDB" id="A0A523TFL0"/>
<keyword evidence="1 5" id="KW-0806">Transcription termination</keyword>
<evidence type="ECO:0000259" key="8">
    <source>
        <dbReference type="SMART" id="SM00738"/>
    </source>
</evidence>